<name>A0ABZ1BYS5_9FIRM</name>
<accession>A0ABZ1BYS5</accession>
<proteinExistence type="predicted"/>
<dbReference type="InterPro" id="IPR050197">
    <property type="entry name" value="Aldolase_class_II_sugar_metab"/>
</dbReference>
<evidence type="ECO:0000256" key="1">
    <source>
        <dbReference type="ARBA" id="ARBA00022723"/>
    </source>
</evidence>
<dbReference type="SUPFAM" id="SSF53639">
    <property type="entry name" value="AraD/HMP-PK domain-like"/>
    <property type="match status" value="1"/>
</dbReference>
<evidence type="ECO:0000313" key="6">
    <source>
        <dbReference type="Proteomes" id="UP001332192"/>
    </source>
</evidence>
<sequence length="261" mass="27750">MILARLRAEVVGVGRRLLQTGLVVGTSGNVSARDKETGLVAISPSGMEYDRIDAEDVPVVDEEGRPVEGRRRPSTELPTHLAIYRAYPEVGAVVHTHSPYATVLSVLGWSLPAVLGEAAAVLGGEVRLAEYATTGSEQLGVYTVMALEGRQAAILKNHGAIAVGEDLLEALHVAWVLESTARVYWAARVAGPVLQLSPDEVLRIRHGYLMNYGQRPKGARQHAPTGTETPVPPGPTYRRASAHGEPGGAGRYEGGPSRDGD</sequence>
<dbReference type="Proteomes" id="UP001332192">
    <property type="component" value="Chromosome"/>
</dbReference>
<protein>
    <submittedName>
        <fullName evidence="5">Class II aldolase/adducin family protein</fullName>
    </submittedName>
</protein>
<feature type="domain" description="Class II aldolase/adducin N-terminal" evidence="4">
    <location>
        <begin position="8"/>
        <end position="185"/>
    </location>
</feature>
<dbReference type="Pfam" id="PF00596">
    <property type="entry name" value="Aldolase_II"/>
    <property type="match status" value="1"/>
</dbReference>
<keyword evidence="2" id="KW-0456">Lyase</keyword>
<dbReference type="PANTHER" id="PTHR22789">
    <property type="entry name" value="FUCULOSE PHOSPHATE ALDOLASE"/>
    <property type="match status" value="1"/>
</dbReference>
<keyword evidence="6" id="KW-1185">Reference proteome</keyword>
<gene>
    <name evidence="5" type="ORF">U7230_01075</name>
</gene>
<dbReference type="InterPro" id="IPR036409">
    <property type="entry name" value="Aldolase_II/adducin_N_sf"/>
</dbReference>
<evidence type="ECO:0000313" key="5">
    <source>
        <dbReference type="EMBL" id="WRP17641.1"/>
    </source>
</evidence>
<dbReference type="RefSeq" id="WP_324716911.1">
    <property type="nucleotide sequence ID" value="NZ_CP141615.1"/>
</dbReference>
<reference evidence="5 6" key="1">
    <citation type="journal article" date="2024" name="Front. Microbiol.">
        <title>Novel thermophilic genera Geochorda gen. nov. and Carboxydochorda gen. nov. from the deep terrestrial subsurface reveal the ecophysiological diversity in the class Limnochordia.</title>
        <authorList>
            <person name="Karnachuk O.V."/>
            <person name="Lukina A.P."/>
            <person name="Avakyan M.R."/>
            <person name="Kadnikov V.V."/>
            <person name="Begmatov S."/>
            <person name="Beletsky A.V."/>
            <person name="Vlasova K.G."/>
            <person name="Novikov A.A."/>
            <person name="Shcherbakova V.A."/>
            <person name="Mardanov A.V."/>
            <person name="Ravin N.V."/>
        </authorList>
    </citation>
    <scope>NUCLEOTIDE SEQUENCE [LARGE SCALE GENOMIC DNA]</scope>
    <source>
        <strain evidence="5 6">L945</strain>
    </source>
</reference>
<organism evidence="5 6">
    <name type="scientific">Carboxydichorda subterranea</name>
    <dbReference type="NCBI Taxonomy" id="3109565"/>
    <lineage>
        <taxon>Bacteria</taxon>
        <taxon>Bacillati</taxon>
        <taxon>Bacillota</taxon>
        <taxon>Limnochordia</taxon>
        <taxon>Limnochordales</taxon>
        <taxon>Geochordaceae</taxon>
        <taxon>Carboxydichorda</taxon>
    </lineage>
</organism>
<dbReference type="EMBL" id="CP141615">
    <property type="protein sequence ID" value="WRP17641.1"/>
    <property type="molecule type" value="Genomic_DNA"/>
</dbReference>
<keyword evidence="1" id="KW-0479">Metal-binding</keyword>
<evidence type="ECO:0000259" key="4">
    <source>
        <dbReference type="SMART" id="SM01007"/>
    </source>
</evidence>
<dbReference type="InterPro" id="IPR001303">
    <property type="entry name" value="Aldolase_II/adducin_N"/>
</dbReference>
<dbReference type="SMART" id="SM01007">
    <property type="entry name" value="Aldolase_II"/>
    <property type="match status" value="1"/>
</dbReference>
<dbReference type="PANTHER" id="PTHR22789:SF0">
    <property type="entry name" value="3-OXO-TETRONATE 4-PHOSPHATE DECARBOXYLASE-RELATED"/>
    <property type="match status" value="1"/>
</dbReference>
<feature type="region of interest" description="Disordered" evidence="3">
    <location>
        <begin position="214"/>
        <end position="261"/>
    </location>
</feature>
<evidence type="ECO:0000256" key="2">
    <source>
        <dbReference type="ARBA" id="ARBA00023239"/>
    </source>
</evidence>
<evidence type="ECO:0000256" key="3">
    <source>
        <dbReference type="SAM" id="MobiDB-lite"/>
    </source>
</evidence>
<dbReference type="Gene3D" id="3.40.225.10">
    <property type="entry name" value="Class II aldolase/adducin N-terminal domain"/>
    <property type="match status" value="1"/>
</dbReference>